<evidence type="ECO:0000256" key="7">
    <source>
        <dbReference type="SAM" id="Phobius"/>
    </source>
</evidence>
<feature type="transmembrane region" description="Helical" evidence="7">
    <location>
        <begin position="153"/>
        <end position="174"/>
    </location>
</feature>
<dbReference type="PANTHER" id="PTHR20855:SF3">
    <property type="entry name" value="LD03007P"/>
    <property type="match status" value="1"/>
</dbReference>
<evidence type="ECO:0000313" key="9">
    <source>
        <dbReference type="Proteomes" id="UP000649617"/>
    </source>
</evidence>
<name>A0A812RMY8_SYMPI</name>
<dbReference type="EMBL" id="CAJNIZ010020668">
    <property type="protein sequence ID" value="CAE7443926.1"/>
    <property type="molecule type" value="Genomic_DNA"/>
</dbReference>
<dbReference type="GO" id="GO:0005886">
    <property type="term" value="C:plasma membrane"/>
    <property type="evidence" value="ECO:0007669"/>
    <property type="project" value="UniProtKB-SubCell"/>
</dbReference>
<dbReference type="OrthoDB" id="186812at2759"/>
<feature type="binding site" evidence="6">
    <location>
        <position position="60"/>
    </location>
    <ligand>
        <name>Zn(2+)</name>
        <dbReference type="ChEBI" id="CHEBI:29105"/>
    </ligand>
</feature>
<feature type="binding site" evidence="6">
    <location>
        <position position="182"/>
    </location>
    <ligand>
        <name>Zn(2+)</name>
        <dbReference type="ChEBI" id="CHEBI:29105"/>
    </ligand>
</feature>
<evidence type="ECO:0000256" key="4">
    <source>
        <dbReference type="ARBA" id="ARBA00022989"/>
    </source>
</evidence>
<feature type="transmembrane region" description="Helical" evidence="7">
    <location>
        <begin position="36"/>
        <end position="56"/>
    </location>
</feature>
<evidence type="ECO:0000256" key="6">
    <source>
        <dbReference type="PIRSR" id="PIRSR604254-1"/>
    </source>
</evidence>
<dbReference type="InterPro" id="IPR004254">
    <property type="entry name" value="AdipoR/HlyIII-related"/>
</dbReference>
<feature type="binding site" evidence="6">
    <location>
        <position position="186"/>
    </location>
    <ligand>
        <name>Zn(2+)</name>
        <dbReference type="ChEBI" id="CHEBI:29105"/>
    </ligand>
</feature>
<dbReference type="InterPro" id="IPR005744">
    <property type="entry name" value="Hy-lIII"/>
</dbReference>
<keyword evidence="2" id="KW-1003">Cell membrane</keyword>
<accession>A0A812RMY8</accession>
<keyword evidence="6" id="KW-0862">Zinc</keyword>
<dbReference type="Pfam" id="PF03006">
    <property type="entry name" value="HlyIII"/>
    <property type="match status" value="1"/>
</dbReference>
<evidence type="ECO:0000256" key="2">
    <source>
        <dbReference type="ARBA" id="ARBA00022475"/>
    </source>
</evidence>
<reference evidence="8" key="1">
    <citation type="submission" date="2021-02" db="EMBL/GenBank/DDBJ databases">
        <authorList>
            <person name="Dougan E. K."/>
            <person name="Rhodes N."/>
            <person name="Thang M."/>
            <person name="Chan C."/>
        </authorList>
    </citation>
    <scope>NUCLEOTIDE SEQUENCE</scope>
</reference>
<comment type="subcellular location">
    <subcellularLocation>
        <location evidence="1">Cell membrane</location>
        <topology evidence="1">Multi-pass membrane protein</topology>
    </subcellularLocation>
</comment>
<feature type="transmembrane region" description="Helical" evidence="7">
    <location>
        <begin position="183"/>
        <end position="203"/>
    </location>
</feature>
<dbReference type="PANTHER" id="PTHR20855">
    <property type="entry name" value="ADIPOR/PROGESTIN RECEPTOR-RELATED"/>
    <property type="match status" value="1"/>
</dbReference>
<protein>
    <recommendedName>
        <fullName evidence="10">Hemolysin III</fullName>
    </recommendedName>
</protein>
<evidence type="ECO:0000256" key="5">
    <source>
        <dbReference type="ARBA" id="ARBA00023136"/>
    </source>
</evidence>
<feature type="transmembrane region" description="Helical" evidence="7">
    <location>
        <begin position="77"/>
        <end position="94"/>
    </location>
</feature>
<keyword evidence="9" id="KW-1185">Reference proteome</keyword>
<evidence type="ECO:0008006" key="10">
    <source>
        <dbReference type="Google" id="ProtNLM"/>
    </source>
</evidence>
<keyword evidence="5 7" id="KW-0472">Membrane</keyword>
<proteinExistence type="predicted"/>
<keyword evidence="4 7" id="KW-1133">Transmembrane helix</keyword>
<dbReference type="GO" id="GO:0046872">
    <property type="term" value="F:metal ion binding"/>
    <property type="evidence" value="ECO:0007669"/>
    <property type="project" value="UniProtKB-KW"/>
</dbReference>
<comment type="caution">
    <text evidence="8">The sequence shown here is derived from an EMBL/GenBank/DDBJ whole genome shotgun (WGS) entry which is preliminary data.</text>
</comment>
<dbReference type="NCBIfam" id="TIGR01065">
    <property type="entry name" value="hlyIII"/>
    <property type="match status" value="1"/>
</dbReference>
<feature type="transmembrane region" description="Helical" evidence="7">
    <location>
        <begin position="12"/>
        <end position="30"/>
    </location>
</feature>
<gene>
    <name evidence="8" type="ORF">SPIL2461_LOCUS10802</name>
</gene>
<keyword evidence="6" id="KW-0479">Metal-binding</keyword>
<evidence type="ECO:0000256" key="1">
    <source>
        <dbReference type="ARBA" id="ARBA00004651"/>
    </source>
</evidence>
<sequence>MYEGERFSSITHLAGAALALMGAVVLISMAANEGNLYKIISFSIYGLTLFWLYLVSTLYHSLRGRAKRIFRVLDHQAIYLLIAGTYTPFLMVALEGTQAWLMFCAIWGLAIVGMVLDAVRREGTRIASMAIYLIMGWLCVFALDPIIAALPPLGFATLVAGGIFYTSGIIFFIFDHRYHWFHGVWHLFVLAGSATHFFAILLLY</sequence>
<keyword evidence="3 7" id="KW-0812">Transmembrane</keyword>
<dbReference type="Proteomes" id="UP000649617">
    <property type="component" value="Unassembled WGS sequence"/>
</dbReference>
<organism evidence="8 9">
    <name type="scientific">Symbiodinium pilosum</name>
    <name type="common">Dinoflagellate</name>
    <dbReference type="NCBI Taxonomy" id="2952"/>
    <lineage>
        <taxon>Eukaryota</taxon>
        <taxon>Sar</taxon>
        <taxon>Alveolata</taxon>
        <taxon>Dinophyceae</taxon>
        <taxon>Suessiales</taxon>
        <taxon>Symbiodiniaceae</taxon>
        <taxon>Symbiodinium</taxon>
    </lineage>
</organism>
<dbReference type="GO" id="GO:0140911">
    <property type="term" value="F:pore-forming activity"/>
    <property type="evidence" value="ECO:0007669"/>
    <property type="project" value="InterPro"/>
</dbReference>
<evidence type="ECO:0000313" key="8">
    <source>
        <dbReference type="EMBL" id="CAE7443926.1"/>
    </source>
</evidence>
<dbReference type="AlphaFoldDB" id="A0A812RMY8"/>
<evidence type="ECO:0000256" key="3">
    <source>
        <dbReference type="ARBA" id="ARBA00022692"/>
    </source>
</evidence>
<feature type="transmembrane region" description="Helical" evidence="7">
    <location>
        <begin position="100"/>
        <end position="119"/>
    </location>
</feature>
<feature type="transmembrane region" description="Helical" evidence="7">
    <location>
        <begin position="126"/>
        <end position="147"/>
    </location>
</feature>